<evidence type="ECO:0000313" key="2">
    <source>
        <dbReference type="EMBL" id="MPC64617.1"/>
    </source>
</evidence>
<feature type="compositionally biased region" description="Low complexity" evidence="1">
    <location>
        <begin position="68"/>
        <end position="81"/>
    </location>
</feature>
<evidence type="ECO:0000313" key="3">
    <source>
        <dbReference type="Proteomes" id="UP000324222"/>
    </source>
</evidence>
<feature type="region of interest" description="Disordered" evidence="1">
    <location>
        <begin position="45"/>
        <end position="81"/>
    </location>
</feature>
<keyword evidence="3" id="KW-1185">Reference proteome</keyword>
<gene>
    <name evidence="2" type="ORF">E2C01_058735</name>
</gene>
<proteinExistence type="predicted"/>
<evidence type="ECO:0000256" key="1">
    <source>
        <dbReference type="SAM" id="MobiDB-lite"/>
    </source>
</evidence>
<name>A0A5B7H5J8_PORTR</name>
<accession>A0A5B7H5J8</accession>
<organism evidence="2 3">
    <name type="scientific">Portunus trituberculatus</name>
    <name type="common">Swimming crab</name>
    <name type="synonym">Neptunus trituberculatus</name>
    <dbReference type="NCBI Taxonomy" id="210409"/>
    <lineage>
        <taxon>Eukaryota</taxon>
        <taxon>Metazoa</taxon>
        <taxon>Ecdysozoa</taxon>
        <taxon>Arthropoda</taxon>
        <taxon>Crustacea</taxon>
        <taxon>Multicrustacea</taxon>
        <taxon>Malacostraca</taxon>
        <taxon>Eumalacostraca</taxon>
        <taxon>Eucarida</taxon>
        <taxon>Decapoda</taxon>
        <taxon>Pleocyemata</taxon>
        <taxon>Brachyura</taxon>
        <taxon>Eubrachyura</taxon>
        <taxon>Portunoidea</taxon>
        <taxon>Portunidae</taxon>
        <taxon>Portuninae</taxon>
        <taxon>Portunus</taxon>
    </lineage>
</organism>
<sequence length="81" mass="8825">MTSHSSASGQVTRDAAERTKVPQAATLECSTFHCEVKGVAVISLPQERPPPSAPPSARPRESQRWRYFSRTSFSSSSSSSR</sequence>
<feature type="compositionally biased region" description="Polar residues" evidence="1">
    <location>
        <begin position="1"/>
        <end position="11"/>
    </location>
</feature>
<feature type="compositionally biased region" description="Pro residues" evidence="1">
    <location>
        <begin position="47"/>
        <end position="57"/>
    </location>
</feature>
<feature type="region of interest" description="Disordered" evidence="1">
    <location>
        <begin position="1"/>
        <end position="20"/>
    </location>
</feature>
<dbReference type="AlphaFoldDB" id="A0A5B7H5J8"/>
<protein>
    <submittedName>
        <fullName evidence="2">Uncharacterized protein</fullName>
    </submittedName>
</protein>
<dbReference type="Proteomes" id="UP000324222">
    <property type="component" value="Unassembled WGS sequence"/>
</dbReference>
<reference evidence="2 3" key="1">
    <citation type="submission" date="2019-05" db="EMBL/GenBank/DDBJ databases">
        <title>Another draft genome of Portunus trituberculatus and its Hox gene families provides insights of decapod evolution.</title>
        <authorList>
            <person name="Jeong J.-H."/>
            <person name="Song I."/>
            <person name="Kim S."/>
            <person name="Choi T."/>
            <person name="Kim D."/>
            <person name="Ryu S."/>
            <person name="Kim W."/>
        </authorList>
    </citation>
    <scope>NUCLEOTIDE SEQUENCE [LARGE SCALE GENOMIC DNA]</scope>
    <source>
        <tissue evidence="2">Muscle</tissue>
    </source>
</reference>
<dbReference type="EMBL" id="VSRR010022322">
    <property type="protein sequence ID" value="MPC64617.1"/>
    <property type="molecule type" value="Genomic_DNA"/>
</dbReference>
<comment type="caution">
    <text evidence="2">The sequence shown here is derived from an EMBL/GenBank/DDBJ whole genome shotgun (WGS) entry which is preliminary data.</text>
</comment>